<feature type="domain" description="Retrovirus-related Pol polyprotein from transposon TNT 1-94-like beta-barrel" evidence="2">
    <location>
        <begin position="222"/>
        <end position="278"/>
    </location>
</feature>
<evidence type="ECO:0000313" key="4">
    <source>
        <dbReference type="Proteomes" id="UP000257109"/>
    </source>
</evidence>
<accession>A0A371I7I4</accession>
<organism evidence="3 4">
    <name type="scientific">Mucuna pruriens</name>
    <name type="common">Velvet bean</name>
    <name type="synonym">Dolichos pruriens</name>
    <dbReference type="NCBI Taxonomy" id="157652"/>
    <lineage>
        <taxon>Eukaryota</taxon>
        <taxon>Viridiplantae</taxon>
        <taxon>Streptophyta</taxon>
        <taxon>Embryophyta</taxon>
        <taxon>Tracheophyta</taxon>
        <taxon>Spermatophyta</taxon>
        <taxon>Magnoliopsida</taxon>
        <taxon>eudicotyledons</taxon>
        <taxon>Gunneridae</taxon>
        <taxon>Pentapetalae</taxon>
        <taxon>rosids</taxon>
        <taxon>fabids</taxon>
        <taxon>Fabales</taxon>
        <taxon>Fabaceae</taxon>
        <taxon>Papilionoideae</taxon>
        <taxon>50 kb inversion clade</taxon>
        <taxon>NPAAA clade</taxon>
        <taxon>indigoferoid/millettioid clade</taxon>
        <taxon>Phaseoleae</taxon>
        <taxon>Mucuna</taxon>
    </lineage>
</organism>
<dbReference type="Pfam" id="PF14223">
    <property type="entry name" value="Retrotran_gag_2"/>
    <property type="match status" value="1"/>
</dbReference>
<feature type="region of interest" description="Disordered" evidence="1">
    <location>
        <begin position="125"/>
        <end position="170"/>
    </location>
</feature>
<dbReference type="Pfam" id="PF22936">
    <property type="entry name" value="Pol_BBD"/>
    <property type="match status" value="1"/>
</dbReference>
<feature type="non-terminal residue" evidence="3">
    <location>
        <position position="1"/>
    </location>
</feature>
<protein>
    <recommendedName>
        <fullName evidence="2">Retrovirus-related Pol polyprotein from transposon TNT 1-94-like beta-barrel domain-containing protein</fullName>
    </recommendedName>
</protein>
<gene>
    <name evidence="3" type="ORF">CR513_04403</name>
</gene>
<comment type="caution">
    <text evidence="3">The sequence shown here is derived from an EMBL/GenBank/DDBJ whole genome shotgun (WGS) entry which is preliminary data.</text>
</comment>
<sequence>MPQEHQEHQETPQRRIMVGSNGTFHACMPVLDGKNFEQWCIKMGVIFSFQEVLEMVKNGIQEVEVGATEVQREVCRESKKKDCKALFLIHQYVVDSANFENIVSTNSAKEAWDILNKSYGSADKIKKRNDGGGSKNKKGKWKNKLKDSSEGSKVSNQNSSGNNYKKNGGCGKFRKRGDECYSNKEKQKKEDEAQMAQGDSDDFDSNHVLLMVTSDCAKSNFWYSDTGCSNHMTGNKGWFVNLDEKAKRMVKFVDNSTVTIEGMGKVLIHRRDGQQSFIIDKPESTEKERDGPWFALYRATKGVMLRKQFRFSHVDLRELDNHLRVTKEGYMMHLALLVKTKPVPFEQAIREPEWKAATEEELKVNTKKPPYNQKPELAQFFTVPIASLKSQASFIILDRLRGLKAQTQHLNYSQRPLTK</sequence>
<evidence type="ECO:0000313" key="3">
    <source>
        <dbReference type="EMBL" id="RDY11003.1"/>
    </source>
</evidence>
<dbReference type="AlphaFoldDB" id="A0A371I7I4"/>
<dbReference type="OrthoDB" id="1739364at2759"/>
<feature type="compositionally biased region" description="Basic and acidic residues" evidence="1">
    <location>
        <begin position="181"/>
        <end position="192"/>
    </location>
</feature>
<reference evidence="3" key="1">
    <citation type="submission" date="2018-05" db="EMBL/GenBank/DDBJ databases">
        <title>Draft genome of Mucuna pruriens seed.</title>
        <authorList>
            <person name="Nnadi N.E."/>
            <person name="Vos R."/>
            <person name="Hasami M.H."/>
            <person name="Devisetty U.K."/>
            <person name="Aguiy J.C."/>
        </authorList>
    </citation>
    <scope>NUCLEOTIDE SEQUENCE [LARGE SCALE GENOMIC DNA]</scope>
    <source>
        <strain evidence="3">JCA_2017</strain>
    </source>
</reference>
<dbReference type="InterPro" id="IPR054722">
    <property type="entry name" value="PolX-like_BBD"/>
</dbReference>
<evidence type="ECO:0000259" key="2">
    <source>
        <dbReference type="Pfam" id="PF22936"/>
    </source>
</evidence>
<name>A0A371I7I4_MUCPR</name>
<keyword evidence="4" id="KW-1185">Reference proteome</keyword>
<feature type="region of interest" description="Disordered" evidence="1">
    <location>
        <begin position="181"/>
        <end position="200"/>
    </location>
</feature>
<dbReference type="EMBL" id="QJKJ01000732">
    <property type="protein sequence ID" value="RDY11003.1"/>
    <property type="molecule type" value="Genomic_DNA"/>
</dbReference>
<feature type="compositionally biased region" description="Low complexity" evidence="1">
    <location>
        <begin position="155"/>
        <end position="167"/>
    </location>
</feature>
<proteinExistence type="predicted"/>
<evidence type="ECO:0000256" key="1">
    <source>
        <dbReference type="SAM" id="MobiDB-lite"/>
    </source>
</evidence>
<dbReference type="Proteomes" id="UP000257109">
    <property type="component" value="Unassembled WGS sequence"/>
</dbReference>